<protein>
    <submittedName>
        <fullName evidence="2">Uncharacterized protein</fullName>
    </submittedName>
</protein>
<feature type="transmembrane region" description="Helical" evidence="1">
    <location>
        <begin position="70"/>
        <end position="94"/>
    </location>
</feature>
<feature type="non-terminal residue" evidence="2">
    <location>
        <position position="132"/>
    </location>
</feature>
<dbReference type="Gramene" id="KMS64802">
    <property type="protein sequence ID" value="KMS64802"/>
    <property type="gene ID" value="BVRB_042510"/>
</dbReference>
<gene>
    <name evidence="2" type="ORF">BVRB_042510</name>
</gene>
<evidence type="ECO:0000313" key="2">
    <source>
        <dbReference type="EMBL" id="KMS64802.1"/>
    </source>
</evidence>
<dbReference type="Proteomes" id="UP000035740">
    <property type="component" value="Unassembled WGS sequence"/>
</dbReference>
<dbReference type="EMBL" id="KQ121957">
    <property type="protein sequence ID" value="KMS64802.1"/>
    <property type="molecule type" value="Genomic_DNA"/>
</dbReference>
<keyword evidence="1" id="KW-0472">Membrane</keyword>
<name>A0A0J7YMF6_BETVV</name>
<keyword evidence="1" id="KW-0812">Transmembrane</keyword>
<dbReference type="AlphaFoldDB" id="A0A0J7YMF6"/>
<organism evidence="2 3">
    <name type="scientific">Beta vulgaris subsp. vulgaris</name>
    <name type="common">Beet</name>
    <dbReference type="NCBI Taxonomy" id="3555"/>
    <lineage>
        <taxon>Eukaryota</taxon>
        <taxon>Viridiplantae</taxon>
        <taxon>Streptophyta</taxon>
        <taxon>Embryophyta</taxon>
        <taxon>Tracheophyta</taxon>
        <taxon>Spermatophyta</taxon>
        <taxon>Magnoliopsida</taxon>
        <taxon>eudicotyledons</taxon>
        <taxon>Gunneridae</taxon>
        <taxon>Pentapetalae</taxon>
        <taxon>Caryophyllales</taxon>
        <taxon>Chenopodiaceae</taxon>
        <taxon>Betoideae</taxon>
        <taxon>Beta</taxon>
    </lineage>
</organism>
<reference evidence="2 3" key="1">
    <citation type="journal article" date="2014" name="Nature">
        <title>The genome of the recently domesticated crop plant sugar beet (Beta vulgaris).</title>
        <authorList>
            <person name="Dohm J.C."/>
            <person name="Minoche A.E."/>
            <person name="Holtgrawe D."/>
            <person name="Capella-Gutierrez S."/>
            <person name="Zakrzewski F."/>
            <person name="Tafer H."/>
            <person name="Rupp O."/>
            <person name="Sorensen T.R."/>
            <person name="Stracke R."/>
            <person name="Reinhardt R."/>
            <person name="Goesmann A."/>
            <person name="Kraft T."/>
            <person name="Schulz B."/>
            <person name="Stadler P.F."/>
            <person name="Schmidt T."/>
            <person name="Gabaldon T."/>
            <person name="Lehrach H."/>
            <person name="Weisshaar B."/>
            <person name="Himmelbauer H."/>
        </authorList>
    </citation>
    <scope>NUCLEOTIDE SEQUENCE [LARGE SCALE GENOMIC DNA]</scope>
    <source>
        <tissue evidence="2">Taproot</tissue>
    </source>
</reference>
<evidence type="ECO:0000256" key="1">
    <source>
        <dbReference type="SAM" id="Phobius"/>
    </source>
</evidence>
<proteinExistence type="predicted"/>
<accession>A0A0J7YMF6</accession>
<sequence>MDLAVQFNNQIQNPDSDLRHVEVLNLAPDPPINITLKEILVTVCPNSTYAVEDCPTTDALVSSTTNSAIILPPATSITLLALSFCVITALIVYVRARKVKQYQMTDTQTPKGGDAINYDDAPVRYTTGTTGR</sequence>
<keyword evidence="3" id="KW-1185">Reference proteome</keyword>
<keyword evidence="1" id="KW-1133">Transmembrane helix</keyword>
<evidence type="ECO:0000313" key="3">
    <source>
        <dbReference type="Proteomes" id="UP000035740"/>
    </source>
</evidence>